<name>A0AAV9R1T6_9TELE</name>
<feature type="domain" description="BHLH" evidence="6">
    <location>
        <begin position="140"/>
        <end position="192"/>
    </location>
</feature>
<dbReference type="GO" id="GO:0032502">
    <property type="term" value="P:developmental process"/>
    <property type="evidence" value="ECO:0007669"/>
    <property type="project" value="TreeGrafter"/>
</dbReference>
<dbReference type="AlphaFoldDB" id="A0AAV9R1T6"/>
<dbReference type="Proteomes" id="UP001311232">
    <property type="component" value="Unassembled WGS sequence"/>
</dbReference>
<keyword evidence="1" id="KW-0805">Transcription regulation</keyword>
<dbReference type="GO" id="GO:0046983">
    <property type="term" value="F:protein dimerization activity"/>
    <property type="evidence" value="ECO:0007669"/>
    <property type="project" value="InterPro"/>
</dbReference>
<evidence type="ECO:0000313" key="8">
    <source>
        <dbReference type="Proteomes" id="UP001311232"/>
    </source>
</evidence>
<evidence type="ECO:0000256" key="1">
    <source>
        <dbReference type="ARBA" id="ARBA00023015"/>
    </source>
</evidence>
<keyword evidence="8" id="KW-1185">Reference proteome</keyword>
<dbReference type="EMBL" id="JAHHUM010002595">
    <property type="protein sequence ID" value="KAK5603063.1"/>
    <property type="molecule type" value="Genomic_DNA"/>
</dbReference>
<accession>A0AAV9R1T6</accession>
<dbReference type="SMART" id="SM00353">
    <property type="entry name" value="HLH"/>
    <property type="match status" value="1"/>
</dbReference>
<evidence type="ECO:0000259" key="6">
    <source>
        <dbReference type="PROSITE" id="PS50888"/>
    </source>
</evidence>
<dbReference type="Pfam" id="PF00010">
    <property type="entry name" value="HLH"/>
    <property type="match status" value="1"/>
</dbReference>
<dbReference type="SUPFAM" id="SSF47459">
    <property type="entry name" value="HLH, helix-loop-helix DNA-binding domain"/>
    <property type="match status" value="1"/>
</dbReference>
<keyword evidence="4" id="KW-0539">Nucleus</keyword>
<dbReference type="GO" id="GO:0000977">
    <property type="term" value="F:RNA polymerase II transcription regulatory region sequence-specific DNA binding"/>
    <property type="evidence" value="ECO:0007669"/>
    <property type="project" value="TreeGrafter"/>
</dbReference>
<evidence type="ECO:0000256" key="3">
    <source>
        <dbReference type="ARBA" id="ARBA00023163"/>
    </source>
</evidence>
<evidence type="ECO:0000313" key="7">
    <source>
        <dbReference type="EMBL" id="KAK5603063.1"/>
    </source>
</evidence>
<gene>
    <name evidence="7" type="ORF">CRENBAI_009832</name>
</gene>
<dbReference type="InterPro" id="IPR050283">
    <property type="entry name" value="E-box_TF_Regulators"/>
</dbReference>
<protein>
    <recommendedName>
        <fullName evidence="6">BHLH domain-containing protein</fullName>
    </recommendedName>
</protein>
<keyword evidence="3" id="KW-0804">Transcription</keyword>
<dbReference type="PANTHER" id="PTHR23349:SF63">
    <property type="entry name" value="FER3-LIKE PROTEIN"/>
    <property type="match status" value="1"/>
</dbReference>
<dbReference type="GO" id="GO:0000981">
    <property type="term" value="F:DNA-binding transcription factor activity, RNA polymerase II-specific"/>
    <property type="evidence" value="ECO:0007669"/>
    <property type="project" value="TreeGrafter"/>
</dbReference>
<reference evidence="7 8" key="1">
    <citation type="submission" date="2021-06" db="EMBL/GenBank/DDBJ databases">
        <authorList>
            <person name="Palmer J.M."/>
        </authorList>
    </citation>
    <scope>NUCLEOTIDE SEQUENCE [LARGE SCALE GENOMIC DNA]</scope>
    <source>
        <strain evidence="7 8">MEX-2019</strain>
        <tissue evidence="7">Muscle</tissue>
    </source>
</reference>
<dbReference type="CDD" id="cd11415">
    <property type="entry name" value="bHLH_TS_FERD3L_NATO3"/>
    <property type="match status" value="1"/>
</dbReference>
<evidence type="ECO:0000256" key="4">
    <source>
        <dbReference type="ARBA" id="ARBA00023242"/>
    </source>
</evidence>
<dbReference type="InterPro" id="IPR011598">
    <property type="entry name" value="bHLH_dom"/>
</dbReference>
<proteinExistence type="predicted"/>
<dbReference type="PANTHER" id="PTHR23349">
    <property type="entry name" value="BASIC HELIX-LOOP-HELIX TRANSCRIPTION FACTOR, TWIST"/>
    <property type="match status" value="1"/>
</dbReference>
<dbReference type="Gene3D" id="4.10.280.10">
    <property type="entry name" value="Helix-loop-helix DNA-binding domain"/>
    <property type="match status" value="1"/>
</dbReference>
<dbReference type="FunFam" id="4.10.280.10:FF:000035">
    <property type="entry name" value="Pancreas-specific transcription factor 1a"/>
    <property type="match status" value="1"/>
</dbReference>
<feature type="region of interest" description="Disordered" evidence="5">
    <location>
        <begin position="16"/>
        <end position="48"/>
    </location>
</feature>
<feature type="compositionally biased region" description="Basic and acidic residues" evidence="5">
    <location>
        <begin position="28"/>
        <end position="43"/>
    </location>
</feature>
<keyword evidence="2" id="KW-0238">DNA-binding</keyword>
<sequence length="199" mass="22716">MSPMFHIATQLCKHPVTGHWQKSPTNQRKRDMASDKSQTKETPVRTGSCSLTMDVHESMLINFVSDMNLIGFTQKCAIGPEEEQVDIAPHCPNNQTRLSGSPCCRAPLDRGCTEYPMSGSPMCCSRGINRSKRRRIVTGVQRQAANVRERKRMFSLNEAFDELRRKVPTFAYEKRLSRIETLRLAIVYISFMMDLLENT</sequence>
<organism evidence="7 8">
    <name type="scientific">Crenichthys baileyi</name>
    <name type="common">White River springfish</name>
    <dbReference type="NCBI Taxonomy" id="28760"/>
    <lineage>
        <taxon>Eukaryota</taxon>
        <taxon>Metazoa</taxon>
        <taxon>Chordata</taxon>
        <taxon>Craniata</taxon>
        <taxon>Vertebrata</taxon>
        <taxon>Euteleostomi</taxon>
        <taxon>Actinopterygii</taxon>
        <taxon>Neopterygii</taxon>
        <taxon>Teleostei</taxon>
        <taxon>Neoteleostei</taxon>
        <taxon>Acanthomorphata</taxon>
        <taxon>Ovalentaria</taxon>
        <taxon>Atherinomorphae</taxon>
        <taxon>Cyprinodontiformes</taxon>
        <taxon>Goodeidae</taxon>
        <taxon>Crenichthys</taxon>
    </lineage>
</organism>
<comment type="caution">
    <text evidence="7">The sequence shown here is derived from an EMBL/GenBank/DDBJ whole genome shotgun (WGS) entry which is preliminary data.</text>
</comment>
<dbReference type="PROSITE" id="PS50888">
    <property type="entry name" value="BHLH"/>
    <property type="match status" value="1"/>
</dbReference>
<evidence type="ECO:0000256" key="2">
    <source>
        <dbReference type="ARBA" id="ARBA00023125"/>
    </source>
</evidence>
<evidence type="ECO:0000256" key="5">
    <source>
        <dbReference type="SAM" id="MobiDB-lite"/>
    </source>
</evidence>
<dbReference type="InterPro" id="IPR036638">
    <property type="entry name" value="HLH_DNA-bd_sf"/>
</dbReference>